<evidence type="ECO:0000313" key="2">
    <source>
        <dbReference type="EMBL" id="OGH93821.1"/>
    </source>
</evidence>
<evidence type="ECO:0000313" key="3">
    <source>
        <dbReference type="Proteomes" id="UP000178254"/>
    </source>
</evidence>
<evidence type="ECO:0000256" key="1">
    <source>
        <dbReference type="SAM" id="Phobius"/>
    </source>
</evidence>
<dbReference type="STRING" id="1798709.A2538_03040"/>
<dbReference type="EMBL" id="MFRE01000021">
    <property type="protein sequence ID" value="OGH93821.1"/>
    <property type="molecule type" value="Genomic_DNA"/>
</dbReference>
<keyword evidence="1" id="KW-1133">Transmembrane helix</keyword>
<keyword evidence="1" id="KW-0812">Transmembrane</keyword>
<organism evidence="2 3">
    <name type="scientific">Candidatus Magasanikbacteria bacterium RIFOXYD2_FULL_41_14</name>
    <dbReference type="NCBI Taxonomy" id="1798709"/>
    <lineage>
        <taxon>Bacteria</taxon>
        <taxon>Candidatus Magasanikiibacteriota</taxon>
    </lineage>
</organism>
<sequence length="322" mass="36012">MPNIFETKNPNKSVNDPSVADPADKLIKKPINFSDYEDPSGEMGGREFRLALWYARNKVLLHRWAVVALVVVNIIFWSVSAIGWLSYFVVGIDRDRLMATELASFYDYNLINSHFAPASLEVANPSALAGGVKLYDVFADVANPNRDFYVNFDYYFIVNGVPTPRQSSILLANDSRPVVYFGWSGQSFPAVGSIVIENVRWHRIDSHVIVDSASWQAERLNFSVDQFKFTSAYYNDLSSSGVINFDITNGSAYSYASLTFYVGLFQGNTLVGLKPLTLSALRSQETQSVDLRTFVDNLNLTGVKLFPIINIFNPTSFLSPTD</sequence>
<accession>A0A1F6PCD8</accession>
<keyword evidence="1" id="KW-0472">Membrane</keyword>
<reference evidence="2 3" key="1">
    <citation type="journal article" date="2016" name="Nat. Commun.">
        <title>Thousands of microbial genomes shed light on interconnected biogeochemical processes in an aquifer system.</title>
        <authorList>
            <person name="Anantharaman K."/>
            <person name="Brown C.T."/>
            <person name="Hug L.A."/>
            <person name="Sharon I."/>
            <person name="Castelle C.J."/>
            <person name="Probst A.J."/>
            <person name="Thomas B.C."/>
            <person name="Singh A."/>
            <person name="Wilkins M.J."/>
            <person name="Karaoz U."/>
            <person name="Brodie E.L."/>
            <person name="Williams K.H."/>
            <person name="Hubbard S.S."/>
            <person name="Banfield J.F."/>
        </authorList>
    </citation>
    <scope>NUCLEOTIDE SEQUENCE [LARGE SCALE GENOMIC DNA]</scope>
</reference>
<dbReference type="AlphaFoldDB" id="A0A1F6PCD8"/>
<dbReference type="Proteomes" id="UP000178254">
    <property type="component" value="Unassembled WGS sequence"/>
</dbReference>
<comment type="caution">
    <text evidence="2">The sequence shown here is derived from an EMBL/GenBank/DDBJ whole genome shotgun (WGS) entry which is preliminary data.</text>
</comment>
<gene>
    <name evidence="2" type="ORF">A2538_03040</name>
</gene>
<protein>
    <submittedName>
        <fullName evidence="2">Uncharacterized protein</fullName>
    </submittedName>
</protein>
<feature type="transmembrane region" description="Helical" evidence="1">
    <location>
        <begin position="64"/>
        <end position="90"/>
    </location>
</feature>
<name>A0A1F6PCD8_9BACT</name>
<proteinExistence type="predicted"/>